<dbReference type="SUPFAM" id="SSF47473">
    <property type="entry name" value="EF-hand"/>
    <property type="match status" value="1"/>
</dbReference>
<sequence length="115" mass="13307">MDTFESQFTAYAKYSNTKSDGRYISLSQSNKWMRQANIFTDKLTQADTEIHFTNLHREALNIEDYKKFINNLAKAKRLDPLVIQAKMTKCGPPIEDRSRIESVVLQKIDDPSGYI</sequence>
<dbReference type="GO" id="GO:0015631">
    <property type="term" value="F:tubulin binding"/>
    <property type="evidence" value="ECO:0007669"/>
    <property type="project" value="InterPro"/>
</dbReference>
<comment type="similarity">
    <text evidence="1">Belongs to the TPPP family.</text>
</comment>
<dbReference type="Pfam" id="PF05517">
    <property type="entry name" value="p25-alpha"/>
    <property type="match status" value="1"/>
</dbReference>
<dbReference type="Gene3D" id="1.10.238.10">
    <property type="entry name" value="EF-hand"/>
    <property type="match status" value="1"/>
</dbReference>
<reference evidence="2" key="1">
    <citation type="journal article" date="2020" name="G3 (Bethesda)">
        <title>High-Quality Assemblies for Three Invasive Social Wasps from the &lt;i&gt;Vespula&lt;/i&gt; Genus.</title>
        <authorList>
            <person name="Harrop T.W.R."/>
            <person name="Guhlin J."/>
            <person name="McLaughlin G.M."/>
            <person name="Permina E."/>
            <person name="Stockwell P."/>
            <person name="Gilligan J."/>
            <person name="Le Lec M.F."/>
            <person name="Gruber M.A.M."/>
            <person name="Quinn O."/>
            <person name="Lovegrove M."/>
            <person name="Duncan E.J."/>
            <person name="Remnant E.J."/>
            <person name="Van Eeckhoven J."/>
            <person name="Graham B."/>
            <person name="Knapp R.A."/>
            <person name="Langford K.W."/>
            <person name="Kronenberg Z."/>
            <person name="Press M.O."/>
            <person name="Eacker S.M."/>
            <person name="Wilson-Rankin E.E."/>
            <person name="Purcell J."/>
            <person name="Lester P.J."/>
            <person name="Dearden P.K."/>
        </authorList>
    </citation>
    <scope>NUCLEOTIDE SEQUENCE</scope>
    <source>
        <strain evidence="2">Linc-1</strain>
    </source>
</reference>
<proteinExistence type="inferred from homology"/>
<evidence type="ECO:0000256" key="1">
    <source>
        <dbReference type="ARBA" id="ARBA00010994"/>
    </source>
</evidence>
<dbReference type="InterPro" id="IPR011992">
    <property type="entry name" value="EF-hand-dom_pair"/>
</dbReference>
<comment type="caution">
    <text evidence="2">The sequence shown here is derived from an EMBL/GenBank/DDBJ whole genome shotgun (WGS) entry which is preliminary data.</text>
</comment>
<dbReference type="GO" id="GO:0046785">
    <property type="term" value="P:microtubule polymerization"/>
    <property type="evidence" value="ECO:0007669"/>
    <property type="project" value="InterPro"/>
</dbReference>
<name>A0A834NC97_VESGE</name>
<evidence type="ECO:0000313" key="3">
    <source>
        <dbReference type="Proteomes" id="UP000617340"/>
    </source>
</evidence>
<dbReference type="InterPro" id="IPR008907">
    <property type="entry name" value="TPP/p25"/>
</dbReference>
<dbReference type="EMBL" id="JACSDZ010000005">
    <property type="protein sequence ID" value="KAF7403937.1"/>
    <property type="molecule type" value="Genomic_DNA"/>
</dbReference>
<dbReference type="AlphaFoldDB" id="A0A834NC97"/>
<keyword evidence="3" id="KW-1185">Reference proteome</keyword>
<accession>A0A834NC97</accession>
<dbReference type="Proteomes" id="UP000617340">
    <property type="component" value="Unassembled WGS sequence"/>
</dbReference>
<gene>
    <name evidence="2" type="ORF">HZH68_006731</name>
</gene>
<protein>
    <submittedName>
        <fullName evidence="2">Uncharacterized protein</fullName>
    </submittedName>
</protein>
<evidence type="ECO:0000313" key="2">
    <source>
        <dbReference type="EMBL" id="KAF7403937.1"/>
    </source>
</evidence>
<organism evidence="2 3">
    <name type="scientific">Vespula germanica</name>
    <name type="common">German yellow jacket</name>
    <name type="synonym">Paravespula germanica</name>
    <dbReference type="NCBI Taxonomy" id="30212"/>
    <lineage>
        <taxon>Eukaryota</taxon>
        <taxon>Metazoa</taxon>
        <taxon>Ecdysozoa</taxon>
        <taxon>Arthropoda</taxon>
        <taxon>Hexapoda</taxon>
        <taxon>Insecta</taxon>
        <taxon>Pterygota</taxon>
        <taxon>Neoptera</taxon>
        <taxon>Endopterygota</taxon>
        <taxon>Hymenoptera</taxon>
        <taxon>Apocrita</taxon>
        <taxon>Aculeata</taxon>
        <taxon>Vespoidea</taxon>
        <taxon>Vespidae</taxon>
        <taxon>Vespinae</taxon>
        <taxon>Vespula</taxon>
    </lineage>
</organism>